<dbReference type="GO" id="GO:0009791">
    <property type="term" value="P:post-embryonic development"/>
    <property type="evidence" value="ECO:0007669"/>
    <property type="project" value="UniProtKB-ARBA"/>
</dbReference>
<keyword evidence="9 22" id="KW-0812">Transmembrane</keyword>
<comment type="subcellular location">
    <subcellularLocation>
        <location evidence="1">Cell membrane</location>
        <topology evidence="1">Single-pass type I membrane protein</topology>
    </subcellularLocation>
</comment>
<dbReference type="InterPro" id="IPR045381">
    <property type="entry name" value="BRI1_island_dom"/>
</dbReference>
<keyword evidence="7" id="KW-0433">Leucine-rich repeat</keyword>
<dbReference type="FunFam" id="3.80.10.10:FF:000233">
    <property type="entry name" value="Leucine-rich repeat receptor-like protein kinase TDR"/>
    <property type="match status" value="1"/>
</dbReference>
<evidence type="ECO:0000313" key="26">
    <source>
        <dbReference type="EMBL" id="OTF94388.1"/>
    </source>
</evidence>
<evidence type="ECO:0000256" key="15">
    <source>
        <dbReference type="ARBA" id="ARBA00022989"/>
    </source>
</evidence>
<keyword evidence="18" id="KW-0325">Glycoprotein</keyword>
<comment type="similarity">
    <text evidence="2">Belongs to the protein kinase superfamily. Ser/Thr protein kinase family.</text>
</comment>
<evidence type="ECO:0000256" key="10">
    <source>
        <dbReference type="ARBA" id="ARBA00022729"/>
    </source>
</evidence>
<dbReference type="GO" id="GO:0005524">
    <property type="term" value="F:ATP binding"/>
    <property type="evidence" value="ECO:0007669"/>
    <property type="project" value="UniProtKB-UniRule"/>
</dbReference>
<dbReference type="GO" id="GO:0038023">
    <property type="term" value="F:signaling receptor activity"/>
    <property type="evidence" value="ECO:0000318"/>
    <property type="project" value="GO_Central"/>
</dbReference>
<evidence type="ECO:0000256" key="13">
    <source>
        <dbReference type="ARBA" id="ARBA00022777"/>
    </source>
</evidence>
<proteinExistence type="inferred from homology"/>
<evidence type="ECO:0000256" key="4">
    <source>
        <dbReference type="ARBA" id="ARBA00012513"/>
    </source>
</evidence>
<comment type="catalytic activity">
    <reaction evidence="19">
        <text>L-threonyl-[protein] + ATP = O-phospho-L-threonyl-[protein] + ADP + H(+)</text>
        <dbReference type="Rhea" id="RHEA:46608"/>
        <dbReference type="Rhea" id="RHEA-COMP:11060"/>
        <dbReference type="Rhea" id="RHEA-COMP:11605"/>
        <dbReference type="ChEBI" id="CHEBI:15378"/>
        <dbReference type="ChEBI" id="CHEBI:30013"/>
        <dbReference type="ChEBI" id="CHEBI:30616"/>
        <dbReference type="ChEBI" id="CHEBI:61977"/>
        <dbReference type="ChEBI" id="CHEBI:456216"/>
        <dbReference type="EC" id="2.7.11.1"/>
    </reaction>
</comment>
<sequence>MSSNNHLLIFLTLTLLQSLLFIHADVSDSQQLLLFKSALQNPNLLPNWLAGNTACSFTGVTCTNSTVSAINLTGIDLSCDFRSISSTLLTVSTLVSFAAGNSNITGNVVVISQCSRLLNSLDLSGNRISGSVKDLRSLSSCVNLKTLILSRNLIDASELELVLAKPLGLALAVVDLSYNRISGPEFMPWMLSDGCGELVQFNVSGNNITGTVPVGLESCKLLEMVDFSRNNFSGELPMDVFLNLSSLKTVNLGFNNFVGELPDLLSEMMNLEMFDVSSNRISGRIPAGICQGSGISRLQVLYLQNNRLTGSIPASVSNCSQLVSLDLSFNLLTGKIPESFRYLSKLQDLIIWMNLLTGEIPEELMYVKTLENLILDFNYLTGSIPASLSNCTNLNWISLSNNKLGGEIPAALGGLSNLAILKLGNNSFSGRIPPELGDCKSLVWLDLNTNQLSGTIPPDLFKQSGYIAAAYLTGKPYLYIKNDGSKQCHGAGNLLEFGGIRRVDLDRISSRHPCNFTRVYLGVTQPNFNHNGSMIFLDLSYNKLEGGIPKELGSMYYLNILNLGHNDLTGPIPDELSGLKNAAILDLSHNRLNGSIPTSLSGLSLGDADLSYNNLSGFIPESAPFDTFPPDRFMNNSGLCGIPLAKCMSGHNEKSNSHRKSNKREVSLAGSVAMGLLFSLFCIVGVVIILVELRKKRRKKAAAALEEYTDRGGNSYSGGGRGITSTAWKLTSPHEALSISLAAFDKPLTKLTFADLLEATNGFDNNSLIGSGGFGDVYRAQLKDNTVVAIKKLIHVSGQGDREFTAEMETIGNVKKHRNLVSLLGYCKVGDERLLVYEYMKYGSLEDVLHDRKNTGIKLNWAARRNIAIGSARGLAYLHHNCNPHIIHRDMKSSNVLLDENLEARVSDFGMARHMSAMDTHLSVSTLAGTPGYVPPEYYQSFRCTTRGDVYSYGVVLLELLTGKQPTDSPDFGDNNLVGWVRQHPTTRITDVFDRELLKEDPTLVDELVQHLRVAFMCLDDRPWKRPTMVGVMAMFKEIQAGSGVDSASTIASGEARFSTVEEVEMTIQEDGEESRH</sequence>
<dbReference type="FunCoup" id="A0A251S6T8">
    <property type="interactions" value="2489"/>
</dbReference>
<dbReference type="FunFam" id="3.80.10.10:FF:000111">
    <property type="entry name" value="LRR receptor-like serine/threonine-protein kinase ERECTA"/>
    <property type="match status" value="1"/>
</dbReference>
<evidence type="ECO:0000259" key="24">
    <source>
        <dbReference type="PROSITE" id="PS50011"/>
    </source>
</evidence>
<dbReference type="InterPro" id="IPR003591">
    <property type="entry name" value="Leu-rich_rpt_typical-subtyp"/>
</dbReference>
<dbReference type="EC" id="2.7.11.1" evidence="4"/>
<name>A0A251S6T8_HELAN</name>
<dbReference type="PANTHER" id="PTHR48056:SF18">
    <property type="entry name" value="NON-SPECIFIC SERINE_THREONINE PROTEIN KINASE"/>
    <property type="match status" value="1"/>
</dbReference>
<organism evidence="26 27">
    <name type="scientific">Helianthus annuus</name>
    <name type="common">Common sunflower</name>
    <dbReference type="NCBI Taxonomy" id="4232"/>
    <lineage>
        <taxon>Eukaryota</taxon>
        <taxon>Viridiplantae</taxon>
        <taxon>Streptophyta</taxon>
        <taxon>Embryophyta</taxon>
        <taxon>Tracheophyta</taxon>
        <taxon>Spermatophyta</taxon>
        <taxon>Magnoliopsida</taxon>
        <taxon>eudicotyledons</taxon>
        <taxon>Gunneridae</taxon>
        <taxon>Pentapetalae</taxon>
        <taxon>asterids</taxon>
        <taxon>campanulids</taxon>
        <taxon>Asterales</taxon>
        <taxon>Asteraceae</taxon>
        <taxon>Asteroideae</taxon>
        <taxon>Heliantheae alliance</taxon>
        <taxon>Heliantheae</taxon>
        <taxon>Helianthus</taxon>
    </lineage>
</organism>
<feature type="signal peptide" evidence="23">
    <location>
        <begin position="1"/>
        <end position="24"/>
    </location>
</feature>
<evidence type="ECO:0000256" key="1">
    <source>
        <dbReference type="ARBA" id="ARBA00004251"/>
    </source>
</evidence>
<keyword evidence="8 25" id="KW-0808">Transferase</keyword>
<keyword evidence="11" id="KW-0677">Repeat</keyword>
<dbReference type="GO" id="GO:0005886">
    <property type="term" value="C:plasma membrane"/>
    <property type="evidence" value="ECO:0000318"/>
    <property type="project" value="GO_Central"/>
</dbReference>
<evidence type="ECO:0000256" key="2">
    <source>
        <dbReference type="ARBA" id="ARBA00008684"/>
    </source>
</evidence>
<evidence type="ECO:0000256" key="5">
    <source>
        <dbReference type="ARBA" id="ARBA00022475"/>
    </source>
</evidence>
<keyword evidence="15 22" id="KW-1133">Transmembrane helix</keyword>
<dbReference type="PROSITE" id="PS00107">
    <property type="entry name" value="PROTEIN_KINASE_ATP"/>
    <property type="match status" value="1"/>
</dbReference>
<dbReference type="SUPFAM" id="SSF56112">
    <property type="entry name" value="Protein kinase-like (PK-like)"/>
    <property type="match status" value="1"/>
</dbReference>
<comment type="similarity">
    <text evidence="3">Belongs to the RLP family.</text>
</comment>
<dbReference type="Gene3D" id="3.80.10.10">
    <property type="entry name" value="Ribonuclease Inhibitor"/>
    <property type="match status" value="1"/>
</dbReference>
<keyword evidence="6" id="KW-0723">Serine/threonine-protein kinase</keyword>
<dbReference type="InterPro" id="IPR000719">
    <property type="entry name" value="Prot_kinase_dom"/>
</dbReference>
<dbReference type="InterPro" id="IPR032675">
    <property type="entry name" value="LRR_dom_sf"/>
</dbReference>
<feature type="transmembrane region" description="Helical" evidence="22">
    <location>
        <begin position="668"/>
        <end position="691"/>
    </location>
</feature>
<keyword evidence="12 21" id="KW-0547">Nucleotide-binding</keyword>
<dbReference type="AlphaFoldDB" id="A0A251S6T8"/>
<keyword evidence="27" id="KW-1185">Reference proteome</keyword>
<evidence type="ECO:0000256" key="12">
    <source>
        <dbReference type="ARBA" id="ARBA00022741"/>
    </source>
</evidence>
<keyword evidence="14 21" id="KW-0067">ATP-binding</keyword>
<dbReference type="PANTHER" id="PTHR48056">
    <property type="entry name" value="LRR RECEPTOR-LIKE SERINE/THREONINE-PROTEIN KINASE-RELATED"/>
    <property type="match status" value="1"/>
</dbReference>
<comment type="catalytic activity">
    <reaction evidence="20">
        <text>L-seryl-[protein] + ATP = O-phospho-L-seryl-[protein] + ADP + H(+)</text>
        <dbReference type="Rhea" id="RHEA:17989"/>
        <dbReference type="Rhea" id="RHEA-COMP:9863"/>
        <dbReference type="Rhea" id="RHEA-COMP:11604"/>
        <dbReference type="ChEBI" id="CHEBI:15378"/>
        <dbReference type="ChEBI" id="CHEBI:29999"/>
        <dbReference type="ChEBI" id="CHEBI:30616"/>
        <dbReference type="ChEBI" id="CHEBI:83421"/>
        <dbReference type="ChEBI" id="CHEBI:456216"/>
        <dbReference type="EC" id="2.7.11.1"/>
    </reaction>
</comment>
<feature type="binding site" evidence="21">
    <location>
        <position position="792"/>
    </location>
    <ligand>
        <name>ATP</name>
        <dbReference type="ChEBI" id="CHEBI:30616"/>
    </ligand>
</feature>
<keyword evidence="5" id="KW-1003">Cell membrane</keyword>
<evidence type="ECO:0000256" key="6">
    <source>
        <dbReference type="ARBA" id="ARBA00022527"/>
    </source>
</evidence>
<dbReference type="FunFam" id="1.10.510.10:FF:000291">
    <property type="entry name" value="Brassinosteroid LRR receptor kinase"/>
    <property type="match status" value="1"/>
</dbReference>
<evidence type="ECO:0000313" key="27">
    <source>
        <dbReference type="Proteomes" id="UP000215914"/>
    </source>
</evidence>
<evidence type="ECO:0000313" key="25">
    <source>
        <dbReference type="EMBL" id="KAF5763553.1"/>
    </source>
</evidence>
<evidence type="ECO:0000256" key="9">
    <source>
        <dbReference type="ARBA" id="ARBA00022692"/>
    </source>
</evidence>
<dbReference type="GO" id="GO:0051707">
    <property type="term" value="P:response to other organism"/>
    <property type="evidence" value="ECO:0007669"/>
    <property type="project" value="UniProtKB-ARBA"/>
</dbReference>
<keyword evidence="13" id="KW-0418">Kinase</keyword>
<dbReference type="STRING" id="4232.A0A251S6T8"/>
<evidence type="ECO:0000256" key="22">
    <source>
        <dbReference type="SAM" id="Phobius"/>
    </source>
</evidence>
<evidence type="ECO:0000256" key="8">
    <source>
        <dbReference type="ARBA" id="ARBA00022679"/>
    </source>
</evidence>
<dbReference type="InterPro" id="IPR017441">
    <property type="entry name" value="Protein_kinase_ATP_BS"/>
</dbReference>
<keyword evidence="16 22" id="KW-0472">Membrane</keyword>
<evidence type="ECO:0000256" key="11">
    <source>
        <dbReference type="ARBA" id="ARBA00022737"/>
    </source>
</evidence>
<dbReference type="Pfam" id="PF07714">
    <property type="entry name" value="PK_Tyr_Ser-Thr"/>
    <property type="match status" value="1"/>
</dbReference>
<evidence type="ECO:0000256" key="7">
    <source>
        <dbReference type="ARBA" id="ARBA00022614"/>
    </source>
</evidence>
<dbReference type="FunFam" id="3.30.200.20:FF:000150">
    <property type="entry name" value="serine/threonine-protein kinase BRI1-like 2"/>
    <property type="match status" value="1"/>
</dbReference>
<reference evidence="26" key="2">
    <citation type="submission" date="2017-02" db="EMBL/GenBank/DDBJ databases">
        <title>Sunflower complete genome.</title>
        <authorList>
            <person name="Langlade N."/>
            <person name="Munos S."/>
        </authorList>
    </citation>
    <scope>NUCLEOTIDE SEQUENCE [LARGE SCALE GENOMIC DNA]</scope>
    <source>
        <tissue evidence="26">Leaves</tissue>
    </source>
</reference>
<dbReference type="Gramene" id="mRNA:HanXRQr2_Chr15g0681591">
    <property type="protein sequence ID" value="CDS:HanXRQr2_Chr15g0681591.1"/>
    <property type="gene ID" value="HanXRQr2_Chr15g0681591"/>
</dbReference>
<dbReference type="InterPro" id="IPR001611">
    <property type="entry name" value="Leu-rich_rpt"/>
</dbReference>
<reference evidence="25" key="3">
    <citation type="submission" date="2020-06" db="EMBL/GenBank/DDBJ databases">
        <title>Helianthus annuus Genome sequencing and assembly Release 2.</title>
        <authorList>
            <person name="Gouzy J."/>
            <person name="Langlade N."/>
            <person name="Munos S."/>
        </authorList>
    </citation>
    <scope>NUCLEOTIDE SEQUENCE</scope>
    <source>
        <tissue evidence="25">Leaves</tissue>
    </source>
</reference>
<dbReference type="PROSITE" id="PS00108">
    <property type="entry name" value="PROTEIN_KINASE_ST"/>
    <property type="match status" value="1"/>
</dbReference>
<feature type="chain" id="PRO_5041162687" description="non-specific serine/threonine protein kinase" evidence="23">
    <location>
        <begin position="25"/>
        <end position="1077"/>
    </location>
</feature>
<dbReference type="Proteomes" id="UP000215914">
    <property type="component" value="Chromosome 15"/>
</dbReference>
<dbReference type="CDD" id="cd14066">
    <property type="entry name" value="STKc_IRAK"/>
    <property type="match status" value="1"/>
</dbReference>
<dbReference type="EMBL" id="CM007904">
    <property type="protein sequence ID" value="OTF94388.1"/>
    <property type="molecule type" value="Genomic_DNA"/>
</dbReference>
<gene>
    <name evidence="26" type="ORF">HannXRQ_Chr15g0471531</name>
    <name evidence="25" type="ORF">HanXRQr2_Chr15g0681591</name>
</gene>
<dbReference type="Pfam" id="PF13855">
    <property type="entry name" value="LRR_8"/>
    <property type="match status" value="2"/>
</dbReference>
<evidence type="ECO:0000256" key="14">
    <source>
        <dbReference type="ARBA" id="ARBA00022840"/>
    </source>
</evidence>
<evidence type="ECO:0000256" key="20">
    <source>
        <dbReference type="ARBA" id="ARBA00048679"/>
    </source>
</evidence>
<dbReference type="PROSITE" id="PS51450">
    <property type="entry name" value="LRR"/>
    <property type="match status" value="1"/>
</dbReference>
<dbReference type="InterPro" id="IPR050647">
    <property type="entry name" value="Plant_LRR-RLKs"/>
</dbReference>
<protein>
    <recommendedName>
        <fullName evidence="4">non-specific serine/threonine protein kinase</fullName>
        <ecNumber evidence="4">2.7.11.1</ecNumber>
    </recommendedName>
</protein>
<dbReference type="InterPro" id="IPR008271">
    <property type="entry name" value="Ser/Thr_kinase_AS"/>
</dbReference>
<evidence type="ECO:0000256" key="19">
    <source>
        <dbReference type="ARBA" id="ARBA00047899"/>
    </source>
</evidence>
<keyword evidence="17" id="KW-0675">Receptor</keyword>
<dbReference type="InParanoid" id="A0A251S6T8"/>
<dbReference type="Gene3D" id="1.10.510.10">
    <property type="entry name" value="Transferase(Phosphotransferase) domain 1"/>
    <property type="match status" value="1"/>
</dbReference>
<evidence type="ECO:0000256" key="3">
    <source>
        <dbReference type="ARBA" id="ARBA00009592"/>
    </source>
</evidence>
<dbReference type="InterPro" id="IPR001245">
    <property type="entry name" value="Ser-Thr/Tyr_kinase_cat_dom"/>
</dbReference>
<dbReference type="PROSITE" id="PS50011">
    <property type="entry name" value="PROTEIN_KINASE_DOM"/>
    <property type="match status" value="1"/>
</dbReference>
<dbReference type="InterPro" id="IPR011009">
    <property type="entry name" value="Kinase-like_dom_sf"/>
</dbReference>
<accession>A0A251S6T8</accession>
<dbReference type="Pfam" id="PF20141">
    <property type="entry name" value="Island"/>
    <property type="match status" value="1"/>
</dbReference>
<dbReference type="SMART" id="SM00369">
    <property type="entry name" value="LRR_TYP"/>
    <property type="match status" value="4"/>
</dbReference>
<dbReference type="Gene3D" id="3.30.1490.310">
    <property type="match status" value="1"/>
</dbReference>
<dbReference type="InterPro" id="IPR013210">
    <property type="entry name" value="LRR_N_plant-typ"/>
</dbReference>
<dbReference type="OMA" id="GWVKQQA"/>
<reference evidence="25 27" key="1">
    <citation type="journal article" date="2017" name="Nature">
        <title>The sunflower genome provides insights into oil metabolism, flowering and Asterid evolution.</title>
        <authorList>
            <person name="Badouin H."/>
            <person name="Gouzy J."/>
            <person name="Grassa C.J."/>
            <person name="Murat F."/>
            <person name="Staton S.E."/>
            <person name="Cottret L."/>
            <person name="Lelandais-Briere C."/>
            <person name="Owens G.L."/>
            <person name="Carrere S."/>
            <person name="Mayjonade B."/>
            <person name="Legrand L."/>
            <person name="Gill N."/>
            <person name="Kane N.C."/>
            <person name="Bowers J.E."/>
            <person name="Hubner S."/>
            <person name="Bellec A."/>
            <person name="Berard A."/>
            <person name="Berges H."/>
            <person name="Blanchet N."/>
            <person name="Boniface M.C."/>
            <person name="Brunel D."/>
            <person name="Catrice O."/>
            <person name="Chaidir N."/>
            <person name="Claudel C."/>
            <person name="Donnadieu C."/>
            <person name="Faraut T."/>
            <person name="Fievet G."/>
            <person name="Helmstetter N."/>
            <person name="King M."/>
            <person name="Knapp S.J."/>
            <person name="Lai Z."/>
            <person name="Le Paslier M.C."/>
            <person name="Lippi Y."/>
            <person name="Lorenzon L."/>
            <person name="Mandel J.R."/>
            <person name="Marage G."/>
            <person name="Marchand G."/>
            <person name="Marquand E."/>
            <person name="Bret-Mestries E."/>
            <person name="Morien E."/>
            <person name="Nambeesan S."/>
            <person name="Nguyen T."/>
            <person name="Pegot-Espagnet P."/>
            <person name="Pouilly N."/>
            <person name="Raftis F."/>
            <person name="Sallet E."/>
            <person name="Schiex T."/>
            <person name="Thomas J."/>
            <person name="Vandecasteele C."/>
            <person name="Vares D."/>
            <person name="Vear F."/>
            <person name="Vautrin S."/>
            <person name="Crespi M."/>
            <person name="Mangin B."/>
            <person name="Burke J.M."/>
            <person name="Salse J."/>
            <person name="Munos S."/>
            <person name="Vincourt P."/>
            <person name="Rieseberg L.H."/>
            <person name="Langlade N.B."/>
        </authorList>
    </citation>
    <scope>NUCLEOTIDE SEQUENCE [LARGE SCALE GENOMIC DNA]</scope>
    <source>
        <strain evidence="27">cv. SF193</strain>
        <tissue evidence="25">Leaves</tissue>
    </source>
</reference>
<evidence type="ECO:0000256" key="23">
    <source>
        <dbReference type="SAM" id="SignalP"/>
    </source>
</evidence>
<dbReference type="GO" id="GO:0006952">
    <property type="term" value="P:defense response"/>
    <property type="evidence" value="ECO:0007669"/>
    <property type="project" value="UniProtKB-ARBA"/>
</dbReference>
<dbReference type="GO" id="GO:0004674">
    <property type="term" value="F:protein serine/threonine kinase activity"/>
    <property type="evidence" value="ECO:0000318"/>
    <property type="project" value="GO_Central"/>
</dbReference>
<evidence type="ECO:0000256" key="17">
    <source>
        <dbReference type="ARBA" id="ARBA00023170"/>
    </source>
</evidence>
<dbReference type="EMBL" id="MNCJ02000330">
    <property type="protein sequence ID" value="KAF5763553.1"/>
    <property type="molecule type" value="Genomic_DNA"/>
</dbReference>
<dbReference type="Pfam" id="PF00560">
    <property type="entry name" value="LRR_1"/>
    <property type="match status" value="5"/>
</dbReference>
<dbReference type="OrthoDB" id="1371922at2759"/>
<evidence type="ECO:0000256" key="18">
    <source>
        <dbReference type="ARBA" id="ARBA00023180"/>
    </source>
</evidence>
<dbReference type="SUPFAM" id="SSF52058">
    <property type="entry name" value="L domain-like"/>
    <property type="match status" value="3"/>
</dbReference>
<feature type="domain" description="Protein kinase" evidence="24">
    <location>
        <begin position="763"/>
        <end position="1039"/>
    </location>
</feature>
<evidence type="ECO:0000256" key="21">
    <source>
        <dbReference type="PROSITE-ProRule" id="PRU10141"/>
    </source>
</evidence>
<dbReference type="GO" id="GO:0009755">
    <property type="term" value="P:hormone-mediated signaling pathway"/>
    <property type="evidence" value="ECO:0000318"/>
    <property type="project" value="GO_Central"/>
</dbReference>
<dbReference type="SMART" id="SM00220">
    <property type="entry name" value="S_TKc"/>
    <property type="match status" value="1"/>
</dbReference>
<evidence type="ECO:0000256" key="16">
    <source>
        <dbReference type="ARBA" id="ARBA00023136"/>
    </source>
</evidence>
<dbReference type="Pfam" id="PF08263">
    <property type="entry name" value="LRRNT_2"/>
    <property type="match status" value="1"/>
</dbReference>
<dbReference type="Gene3D" id="3.30.200.20">
    <property type="entry name" value="Phosphorylase Kinase, domain 1"/>
    <property type="match status" value="1"/>
</dbReference>
<keyword evidence="10 23" id="KW-0732">Signal</keyword>